<evidence type="ECO:0000256" key="1">
    <source>
        <dbReference type="ARBA" id="ARBA00022603"/>
    </source>
</evidence>
<name>A0ABS2TEF7_9ACTO</name>
<dbReference type="RefSeq" id="WP_182169740.1">
    <property type="nucleotide sequence ID" value="NZ_CP059676.1"/>
</dbReference>
<dbReference type="CDD" id="cd18095">
    <property type="entry name" value="SpoU-like_rRNA-MTase"/>
    <property type="match status" value="1"/>
</dbReference>
<dbReference type="InterPro" id="IPR001537">
    <property type="entry name" value="SpoU_MeTrfase"/>
</dbReference>
<dbReference type="Pfam" id="PF00588">
    <property type="entry name" value="SpoU_methylase"/>
    <property type="match status" value="1"/>
</dbReference>
<keyword evidence="5" id="KW-1185">Reference proteome</keyword>
<dbReference type="SUPFAM" id="SSF55315">
    <property type="entry name" value="L30e-like"/>
    <property type="match status" value="1"/>
</dbReference>
<sequence>MRKYHDSLTGQLQKVQGLYTAKSRSTYSQEIAEGPQAVREALTWAKDRVRDIYVTEDVLDRYPDIEALTANHWTHVVPGPVLHQVSSDCQGVLVVLNTAPTPSLDEVFADTELVVLGVEMQDPGNAGTLIRTADAVGAGGVLFTSGSVDVNSPKVIRSAAGSTYHLPVAGGLDPRSVIARASREGFQVLATDGHGEVTLGGPGLDLARPTLWILGNEARGLGSDILGRADTTVAIPIPGQAESLNVATAAAVCLYASVFARQS</sequence>
<evidence type="ECO:0000256" key="2">
    <source>
        <dbReference type="ARBA" id="ARBA00022679"/>
    </source>
</evidence>
<evidence type="ECO:0000313" key="4">
    <source>
        <dbReference type="EMBL" id="MBM9432738.1"/>
    </source>
</evidence>
<dbReference type="InterPro" id="IPR004441">
    <property type="entry name" value="rRNA_MeTrfase_TrmH"/>
</dbReference>
<dbReference type="Proteomes" id="UP000705983">
    <property type="component" value="Unassembled WGS sequence"/>
</dbReference>
<accession>A0ABS2TEF7</accession>
<dbReference type="GO" id="GO:0008168">
    <property type="term" value="F:methyltransferase activity"/>
    <property type="evidence" value="ECO:0007669"/>
    <property type="project" value="UniProtKB-KW"/>
</dbReference>
<dbReference type="SUPFAM" id="SSF75217">
    <property type="entry name" value="alpha/beta knot"/>
    <property type="match status" value="1"/>
</dbReference>
<dbReference type="InterPro" id="IPR029028">
    <property type="entry name" value="Alpha/beta_knot_MTases"/>
</dbReference>
<dbReference type="InterPro" id="IPR029064">
    <property type="entry name" value="Ribosomal_eL30-like_sf"/>
</dbReference>
<dbReference type="PANTHER" id="PTHR46429:SF1">
    <property type="entry name" value="23S RRNA (GUANOSINE-2'-O-)-METHYLTRANSFERASE RLMB"/>
    <property type="match status" value="1"/>
</dbReference>
<feature type="domain" description="tRNA/rRNA methyltransferase SpoU type" evidence="3">
    <location>
        <begin position="113"/>
        <end position="255"/>
    </location>
</feature>
<dbReference type="Gene3D" id="3.30.1330.30">
    <property type="match status" value="1"/>
</dbReference>
<proteinExistence type="predicted"/>
<gene>
    <name evidence="4" type="ORF">JVW63_03355</name>
</gene>
<evidence type="ECO:0000259" key="3">
    <source>
        <dbReference type="Pfam" id="PF00588"/>
    </source>
</evidence>
<evidence type="ECO:0000313" key="5">
    <source>
        <dbReference type="Proteomes" id="UP000705983"/>
    </source>
</evidence>
<reference evidence="5" key="1">
    <citation type="submission" date="2021-02" db="EMBL/GenBank/DDBJ databases">
        <title>Leucobacter sp. CX169.</title>
        <authorList>
            <person name="Cheng Y."/>
        </authorList>
    </citation>
    <scope>NUCLEOTIDE SEQUENCE [LARGE SCALE GENOMIC DNA]</scope>
    <source>
        <strain evidence="5">JY899</strain>
    </source>
</reference>
<dbReference type="PANTHER" id="PTHR46429">
    <property type="entry name" value="23S RRNA (GUANOSINE-2'-O-)-METHYLTRANSFERASE RLMB"/>
    <property type="match status" value="1"/>
</dbReference>
<keyword evidence="1 4" id="KW-0489">Methyltransferase</keyword>
<dbReference type="GO" id="GO:0032259">
    <property type="term" value="P:methylation"/>
    <property type="evidence" value="ECO:0007669"/>
    <property type="project" value="UniProtKB-KW"/>
</dbReference>
<dbReference type="InterPro" id="IPR029026">
    <property type="entry name" value="tRNA_m1G_MTases_N"/>
</dbReference>
<keyword evidence="2" id="KW-0808">Transferase</keyword>
<dbReference type="EMBL" id="JAFFJS010000002">
    <property type="protein sequence ID" value="MBM9432738.1"/>
    <property type="molecule type" value="Genomic_DNA"/>
</dbReference>
<comment type="caution">
    <text evidence="4">The sequence shown here is derived from an EMBL/GenBank/DDBJ whole genome shotgun (WGS) entry which is preliminary data.</text>
</comment>
<dbReference type="Gene3D" id="3.40.1280.10">
    <property type="match status" value="1"/>
</dbReference>
<organism evidence="4 5">
    <name type="scientific">Flaviflexus equikiangi</name>
    <dbReference type="NCBI Taxonomy" id="2758573"/>
    <lineage>
        <taxon>Bacteria</taxon>
        <taxon>Bacillati</taxon>
        <taxon>Actinomycetota</taxon>
        <taxon>Actinomycetes</taxon>
        <taxon>Actinomycetales</taxon>
        <taxon>Actinomycetaceae</taxon>
        <taxon>Flaviflexus</taxon>
    </lineage>
</organism>
<protein>
    <submittedName>
        <fullName evidence="4">RNA methyltransferase</fullName>
    </submittedName>
</protein>